<feature type="compositionally biased region" description="Polar residues" evidence="1">
    <location>
        <begin position="300"/>
        <end position="313"/>
    </location>
</feature>
<dbReference type="AlphaFoldDB" id="A0AA39A185"/>
<dbReference type="EMBL" id="JARBHA010000006">
    <property type="protein sequence ID" value="KAJ9699093.1"/>
    <property type="molecule type" value="Genomic_DNA"/>
</dbReference>
<name>A0AA39A185_VITRO</name>
<dbReference type="PANTHER" id="PTHR33095">
    <property type="entry name" value="OS07G0619500 PROTEIN"/>
    <property type="match status" value="1"/>
</dbReference>
<feature type="compositionally biased region" description="Low complexity" evidence="1">
    <location>
        <begin position="142"/>
        <end position="152"/>
    </location>
</feature>
<evidence type="ECO:0000313" key="2">
    <source>
        <dbReference type="EMBL" id="KAJ9699093.1"/>
    </source>
</evidence>
<accession>A0AA39A185</accession>
<evidence type="ECO:0000313" key="3">
    <source>
        <dbReference type="Proteomes" id="UP001168098"/>
    </source>
</evidence>
<evidence type="ECO:0000256" key="1">
    <source>
        <dbReference type="SAM" id="MobiDB-lite"/>
    </source>
</evidence>
<protein>
    <submittedName>
        <fullName evidence="2">Uncharacterized protein</fullName>
    </submittedName>
</protein>
<organism evidence="2 3">
    <name type="scientific">Vitis rotundifolia</name>
    <name type="common">Muscadine grape</name>
    <dbReference type="NCBI Taxonomy" id="103349"/>
    <lineage>
        <taxon>Eukaryota</taxon>
        <taxon>Viridiplantae</taxon>
        <taxon>Streptophyta</taxon>
        <taxon>Embryophyta</taxon>
        <taxon>Tracheophyta</taxon>
        <taxon>Spermatophyta</taxon>
        <taxon>Magnoliopsida</taxon>
        <taxon>eudicotyledons</taxon>
        <taxon>Gunneridae</taxon>
        <taxon>Pentapetalae</taxon>
        <taxon>rosids</taxon>
        <taxon>Vitales</taxon>
        <taxon>Vitaceae</taxon>
        <taxon>Viteae</taxon>
        <taxon>Vitis</taxon>
    </lineage>
</organism>
<dbReference type="Proteomes" id="UP001168098">
    <property type="component" value="Unassembled WGS sequence"/>
</dbReference>
<gene>
    <name evidence="2" type="ORF">PVL29_007937</name>
</gene>
<comment type="caution">
    <text evidence="2">The sequence shown here is derived from an EMBL/GenBank/DDBJ whole genome shotgun (WGS) entry which is preliminary data.</text>
</comment>
<sequence length="402" mass="44685">MVASPLPNDTPYVSAPTSPTKCSLNNVYFYSVPTSPTRGVSEAPSSCDSGPRTPKTHEDVSCNFGAFEFETSQYFDLDDFEFEKSQNFEYLLDHDQEQQQECGDSQPAMAFADELFCNGQVLPLKLPPRLQNVDGNKSGNLSPTASSPRSPSSVLRLTFLRRTLWNDDYDPFTAALKNVKAEQKDLACGSHHRRARSLSPLRAITPQRSSDSIGLNPQASMPNLGPNPNQYMKNNGSAYASWLQFRNKPMGSSKPAQQGGKGPNTPAKTKGLATARKVRNLKMGQERLDGLTELAGPTGKTVQRQESEGSCTVETRRQRIKAFLSRSASMGGESSKEKPRNQIETLWKPPQTSRGWSFRKSIAAVHSCGKRRVYQEMKTIIQYRPRLFLCFGFGIRCPRNIN</sequence>
<feature type="region of interest" description="Disordered" evidence="1">
    <location>
        <begin position="248"/>
        <end position="273"/>
    </location>
</feature>
<dbReference type="Pfam" id="PF07816">
    <property type="entry name" value="DUF1645"/>
    <property type="match status" value="1"/>
</dbReference>
<dbReference type="PANTHER" id="PTHR33095:SF47">
    <property type="entry name" value="AR781"/>
    <property type="match status" value="1"/>
</dbReference>
<reference evidence="2 3" key="1">
    <citation type="journal article" date="2023" name="BMC Biotechnol.">
        <title>Vitis rotundifolia cv Carlos genome sequencing.</title>
        <authorList>
            <person name="Huff M."/>
            <person name="Hulse-Kemp A."/>
            <person name="Scheffler B."/>
            <person name="Youngblood R."/>
            <person name="Simpson S."/>
            <person name="Babiker E."/>
            <person name="Staton M."/>
        </authorList>
    </citation>
    <scope>NUCLEOTIDE SEQUENCE [LARGE SCALE GENOMIC DNA]</scope>
    <source>
        <tissue evidence="2">Leaf</tissue>
    </source>
</reference>
<dbReference type="InterPro" id="IPR012442">
    <property type="entry name" value="DUF1645_plant"/>
</dbReference>
<feature type="region of interest" description="Disordered" evidence="1">
    <location>
        <begin position="36"/>
        <end position="55"/>
    </location>
</feature>
<feature type="compositionally biased region" description="Polar residues" evidence="1">
    <location>
        <begin position="36"/>
        <end position="48"/>
    </location>
</feature>
<keyword evidence="3" id="KW-1185">Reference proteome</keyword>
<feature type="region of interest" description="Disordered" evidence="1">
    <location>
        <begin position="293"/>
        <end position="314"/>
    </location>
</feature>
<proteinExistence type="predicted"/>
<feature type="region of interest" description="Disordered" evidence="1">
    <location>
        <begin position="128"/>
        <end position="152"/>
    </location>
</feature>